<proteinExistence type="predicted"/>
<reference evidence="1 2" key="1">
    <citation type="journal article" date="2015" name="Nature">
        <title>rRNA introns, odd ribosomes, and small enigmatic genomes across a large radiation of phyla.</title>
        <authorList>
            <person name="Brown C.T."/>
            <person name="Hug L.A."/>
            <person name="Thomas B.C."/>
            <person name="Sharon I."/>
            <person name="Castelle C.J."/>
            <person name="Singh A."/>
            <person name="Wilkins M.J."/>
            <person name="Williams K.H."/>
            <person name="Banfield J.F."/>
        </authorList>
    </citation>
    <scope>NUCLEOTIDE SEQUENCE [LARGE SCALE GENOMIC DNA]</scope>
</reference>
<comment type="caution">
    <text evidence="1">The sequence shown here is derived from an EMBL/GenBank/DDBJ whole genome shotgun (WGS) entry which is preliminary data.</text>
</comment>
<organism evidence="1 2">
    <name type="scientific">Candidatus Uhrbacteria bacterium GW2011_GWA2_52_8d</name>
    <dbReference type="NCBI Taxonomy" id="1618979"/>
    <lineage>
        <taxon>Bacteria</taxon>
        <taxon>Candidatus Uhriibacteriota</taxon>
    </lineage>
</organism>
<protein>
    <submittedName>
        <fullName evidence="1">Uncharacterized protein</fullName>
    </submittedName>
</protein>
<dbReference type="AlphaFoldDB" id="A0A0G2AGS6"/>
<name>A0A0G2AGS6_9BACT</name>
<sequence length="67" mass="7345">MGARLLVPGAPILVGVEDFPQDVRSVHLDRVGEAIDQRGVEPLRKSKHGQKSGRVLVDRIGLEPMTF</sequence>
<gene>
    <name evidence="1" type="ORF">UY76_C0051G0004</name>
</gene>
<evidence type="ECO:0000313" key="1">
    <source>
        <dbReference type="EMBL" id="KKW31739.1"/>
    </source>
</evidence>
<evidence type="ECO:0000313" key="2">
    <source>
        <dbReference type="Proteomes" id="UP000034054"/>
    </source>
</evidence>
<dbReference type="Proteomes" id="UP000034054">
    <property type="component" value="Unassembled WGS sequence"/>
</dbReference>
<accession>A0A0G2AGS6</accession>
<dbReference type="EMBL" id="LCRH01000051">
    <property type="protein sequence ID" value="KKW31739.1"/>
    <property type="molecule type" value="Genomic_DNA"/>
</dbReference>